<dbReference type="Proteomes" id="UP001226720">
    <property type="component" value="Unassembled WGS sequence"/>
</dbReference>
<dbReference type="InterPro" id="IPR050194">
    <property type="entry name" value="Glycosyltransferase_grp1"/>
</dbReference>
<gene>
    <name evidence="3" type="ORF">QO000_001481</name>
</gene>
<reference evidence="3" key="1">
    <citation type="submission" date="2023-07" db="EMBL/GenBank/DDBJ databases">
        <title>Genomic Encyclopedia of Type Strains, Phase IV (KMG-IV): sequencing the most valuable type-strain genomes for metagenomic binning, comparative biology and taxonomic classification.</title>
        <authorList>
            <person name="Goeker M."/>
        </authorList>
    </citation>
    <scope>NUCLEOTIDE SEQUENCE [LARGE SCALE GENOMIC DNA]</scope>
    <source>
        <strain evidence="3">JSM 076093</strain>
    </source>
</reference>
<evidence type="ECO:0000313" key="3">
    <source>
        <dbReference type="EMBL" id="MDQ0482512.1"/>
    </source>
</evidence>
<sequence length="408" mass="46404">MNLTKRDVLLVAPFTNLPGEKGFNRFSYIAKKLSEIGHNVTLVTSSFKHREKKFRDQKSISERYFPYNLVIIPELGYKKNVGFDRIWSHRHFAKQLTAYLNAIDKKPDVIYCAYPMMGAAFEVGKYAKRHKIPFILDIQDVWPESIKNMLKIPDPLTDTLLYPLTLYANRIYKLADSVVGVSQSYIARVEKANIHAKDFLPVYIGTDLSHFDSCQSLKVMKKSDEFWITYVGTFSYSYDIPTVIRAVAKLKEKGFHNIVFKVMGDGPFRGRYEQLASDLNAPVDFMGHLSYDEMVPTLVRSDIAANAISKGAQQSITNKIGDYVAAGLPILNSSQNKEFCDIVTSRVLGYNYEPGDADTLANHIESLYNDSELRRVFGANARKLAEEKFDRRTSYQDIYSVVENVSIG</sequence>
<dbReference type="SUPFAM" id="SSF53756">
    <property type="entry name" value="UDP-Glycosyltransferase/glycogen phosphorylase"/>
    <property type="match status" value="1"/>
</dbReference>
<dbReference type="Gene3D" id="3.40.50.2000">
    <property type="entry name" value="Glycogen Phosphorylase B"/>
    <property type="match status" value="2"/>
</dbReference>
<evidence type="ECO:0000259" key="2">
    <source>
        <dbReference type="Pfam" id="PF13439"/>
    </source>
</evidence>
<dbReference type="PANTHER" id="PTHR45947:SF3">
    <property type="entry name" value="SULFOQUINOVOSYL TRANSFERASE SQD2"/>
    <property type="match status" value="1"/>
</dbReference>
<protein>
    <submittedName>
        <fullName evidence="3">Glycosyltransferase involved in cell wall biosynthesis</fullName>
    </submittedName>
</protein>
<dbReference type="Pfam" id="PF13439">
    <property type="entry name" value="Glyco_transf_4"/>
    <property type="match status" value="1"/>
</dbReference>
<proteinExistence type="predicted"/>
<dbReference type="EMBL" id="JAUSWM010000002">
    <property type="protein sequence ID" value="MDQ0482512.1"/>
    <property type="molecule type" value="Genomic_DNA"/>
</dbReference>
<dbReference type="CDD" id="cd03794">
    <property type="entry name" value="GT4_WbuB-like"/>
    <property type="match status" value="1"/>
</dbReference>
<comment type="caution">
    <text evidence="3">The sequence shown here is derived from an EMBL/GenBank/DDBJ whole genome shotgun (WGS) entry which is preliminary data.</text>
</comment>
<dbReference type="InterPro" id="IPR001296">
    <property type="entry name" value="Glyco_trans_1"/>
</dbReference>
<feature type="domain" description="Glycosyltransferase subfamily 4-like N-terminal" evidence="2">
    <location>
        <begin position="28"/>
        <end position="209"/>
    </location>
</feature>
<dbReference type="Pfam" id="PF00534">
    <property type="entry name" value="Glycos_transf_1"/>
    <property type="match status" value="1"/>
</dbReference>
<dbReference type="GeneID" id="301325529"/>
<organism evidence="3 4">
    <name type="scientific">Guptibacillus hwajinpoensis</name>
    <dbReference type="NCBI Taxonomy" id="208199"/>
    <lineage>
        <taxon>Bacteria</taxon>
        <taxon>Bacillati</taxon>
        <taxon>Bacillota</taxon>
        <taxon>Bacilli</taxon>
        <taxon>Bacillales</taxon>
        <taxon>Guptibacillaceae</taxon>
        <taxon>Guptibacillus</taxon>
    </lineage>
</organism>
<accession>A0ABU0JZI4</accession>
<name>A0ABU0JZI4_9BACL</name>
<dbReference type="PANTHER" id="PTHR45947">
    <property type="entry name" value="SULFOQUINOVOSYL TRANSFERASE SQD2"/>
    <property type="match status" value="1"/>
</dbReference>
<evidence type="ECO:0000313" key="4">
    <source>
        <dbReference type="Proteomes" id="UP001226720"/>
    </source>
</evidence>
<evidence type="ECO:0000259" key="1">
    <source>
        <dbReference type="Pfam" id="PF00534"/>
    </source>
</evidence>
<keyword evidence="4" id="KW-1185">Reference proteome</keyword>
<dbReference type="InterPro" id="IPR028098">
    <property type="entry name" value="Glyco_trans_4-like_N"/>
</dbReference>
<feature type="domain" description="Glycosyl transferase family 1" evidence="1">
    <location>
        <begin position="221"/>
        <end position="383"/>
    </location>
</feature>
<dbReference type="RefSeq" id="WP_301550305.1">
    <property type="nucleotide sequence ID" value="NZ_JAQRMZ010000001.1"/>
</dbReference>